<feature type="domain" description="EF-hand" evidence="2">
    <location>
        <begin position="12"/>
        <end position="47"/>
    </location>
</feature>
<dbReference type="InterPro" id="IPR018247">
    <property type="entry name" value="EF_Hand_1_Ca_BS"/>
</dbReference>
<name>A0A2C9TZZ8_MANES</name>
<dbReference type="PROSITE" id="PS50222">
    <property type="entry name" value="EF_HAND_2"/>
    <property type="match status" value="1"/>
</dbReference>
<dbReference type="Pfam" id="PF13202">
    <property type="entry name" value="EF-hand_5"/>
    <property type="match status" value="1"/>
</dbReference>
<keyword evidence="4" id="KW-1185">Reference proteome</keyword>
<dbReference type="CDD" id="cd00051">
    <property type="entry name" value="EFh"/>
    <property type="match status" value="1"/>
</dbReference>
<dbReference type="InterPro" id="IPR011992">
    <property type="entry name" value="EF-hand-dom_pair"/>
</dbReference>
<proteinExistence type="predicted"/>
<evidence type="ECO:0000256" key="1">
    <source>
        <dbReference type="ARBA" id="ARBA00022837"/>
    </source>
</evidence>
<dbReference type="AlphaFoldDB" id="A0A2C9TZZ8"/>
<dbReference type="GO" id="GO:0005509">
    <property type="term" value="F:calcium ion binding"/>
    <property type="evidence" value="ECO:0007669"/>
    <property type="project" value="InterPro"/>
</dbReference>
<dbReference type="Gene3D" id="1.10.238.10">
    <property type="entry name" value="EF-hand"/>
    <property type="match status" value="1"/>
</dbReference>
<organism evidence="3 4">
    <name type="scientific">Manihot esculenta</name>
    <name type="common">Cassava</name>
    <name type="synonym">Jatropha manihot</name>
    <dbReference type="NCBI Taxonomy" id="3983"/>
    <lineage>
        <taxon>Eukaryota</taxon>
        <taxon>Viridiplantae</taxon>
        <taxon>Streptophyta</taxon>
        <taxon>Embryophyta</taxon>
        <taxon>Tracheophyta</taxon>
        <taxon>Spermatophyta</taxon>
        <taxon>Magnoliopsida</taxon>
        <taxon>eudicotyledons</taxon>
        <taxon>Gunneridae</taxon>
        <taxon>Pentapetalae</taxon>
        <taxon>rosids</taxon>
        <taxon>fabids</taxon>
        <taxon>Malpighiales</taxon>
        <taxon>Euphorbiaceae</taxon>
        <taxon>Crotonoideae</taxon>
        <taxon>Manihoteae</taxon>
        <taxon>Manihot</taxon>
    </lineage>
</organism>
<dbReference type="Proteomes" id="UP000091857">
    <property type="component" value="Chromosome 18"/>
</dbReference>
<gene>
    <name evidence="3" type="ORF">MANES_18G036300v8</name>
</gene>
<protein>
    <recommendedName>
        <fullName evidence="2">EF-hand domain-containing protein</fullName>
    </recommendedName>
</protein>
<dbReference type="Gramene" id="Manes.18G036300.2.v8.1">
    <property type="protein sequence ID" value="Manes.18G036300.2.v8.1.CDS"/>
    <property type="gene ID" value="Manes.18G036300.v8.1"/>
</dbReference>
<evidence type="ECO:0000259" key="2">
    <source>
        <dbReference type="PROSITE" id="PS50222"/>
    </source>
</evidence>
<dbReference type="Pfam" id="PF13405">
    <property type="entry name" value="EF-hand_6"/>
    <property type="match status" value="1"/>
</dbReference>
<evidence type="ECO:0000313" key="4">
    <source>
        <dbReference type="Proteomes" id="UP000091857"/>
    </source>
</evidence>
<dbReference type="InterPro" id="IPR002048">
    <property type="entry name" value="EF_hand_dom"/>
</dbReference>
<dbReference type="SMART" id="SM00054">
    <property type="entry name" value="EFh"/>
    <property type="match status" value="2"/>
</dbReference>
<accession>A0A2C9TZZ8</accession>
<reference evidence="4" key="1">
    <citation type="journal article" date="2016" name="Nat. Biotechnol.">
        <title>Sequencing wild and cultivated cassava and related species reveals extensive interspecific hybridization and genetic diversity.</title>
        <authorList>
            <person name="Bredeson J.V."/>
            <person name="Lyons J.B."/>
            <person name="Prochnik S.E."/>
            <person name="Wu G.A."/>
            <person name="Ha C.M."/>
            <person name="Edsinger-Gonzales E."/>
            <person name="Grimwood J."/>
            <person name="Schmutz J."/>
            <person name="Rabbi I.Y."/>
            <person name="Egesi C."/>
            <person name="Nauluvula P."/>
            <person name="Lebot V."/>
            <person name="Ndunguru J."/>
            <person name="Mkamilo G."/>
            <person name="Bart R.S."/>
            <person name="Setter T.L."/>
            <person name="Gleadow R.M."/>
            <person name="Kulakow P."/>
            <person name="Ferguson M.E."/>
            <person name="Rounsley S."/>
            <person name="Rokhsar D.S."/>
        </authorList>
    </citation>
    <scope>NUCLEOTIDE SEQUENCE [LARGE SCALE GENOMIC DNA]</scope>
    <source>
        <strain evidence="4">cv. AM560-2</strain>
    </source>
</reference>
<evidence type="ECO:0000313" key="3">
    <source>
        <dbReference type="EMBL" id="OAY22910.1"/>
    </source>
</evidence>
<keyword evidence="1" id="KW-0106">Calcium</keyword>
<dbReference type="EMBL" id="CM004404">
    <property type="protein sequence ID" value="OAY22910.1"/>
    <property type="molecule type" value="Genomic_DNA"/>
</dbReference>
<comment type="caution">
    <text evidence="3">The sequence shown here is derived from an EMBL/GenBank/DDBJ whole genome shotgun (WGS) entry which is preliminary data.</text>
</comment>
<dbReference type="SUPFAM" id="SSF47473">
    <property type="entry name" value="EF-hand"/>
    <property type="match status" value="1"/>
</dbReference>
<dbReference type="PROSITE" id="PS00018">
    <property type="entry name" value="EF_HAND_1"/>
    <property type="match status" value="1"/>
</dbReference>
<sequence>MRIFVRYKGVPVSDVQLRKLFSRFDKNKDNRLSREEISEAFSELGGFFPDYRAGRVLTHYDTNEDGFIDLGECTNCWSETLGLTSEVLVLKSG</sequence>